<dbReference type="SUPFAM" id="SSF46689">
    <property type="entry name" value="Homeodomain-like"/>
    <property type="match status" value="1"/>
</dbReference>
<reference evidence="7" key="1">
    <citation type="submission" date="2016-06" db="EMBL/GenBank/DDBJ databases">
        <authorList>
            <person name="Varghese N."/>
            <person name="Submissions Spin"/>
        </authorList>
    </citation>
    <scope>NUCLEOTIDE SEQUENCE [LARGE SCALE GENOMIC DNA]</scope>
    <source>
        <strain evidence="7">DSM 44100</strain>
    </source>
</reference>
<keyword evidence="3" id="KW-0804">Transcription</keyword>
<gene>
    <name evidence="6" type="ORF">GA0070216_102517</name>
</gene>
<dbReference type="EMBL" id="FMCU01000002">
    <property type="protein sequence ID" value="SCE85910.1"/>
    <property type="molecule type" value="Genomic_DNA"/>
</dbReference>
<dbReference type="InterPro" id="IPR001647">
    <property type="entry name" value="HTH_TetR"/>
</dbReference>
<evidence type="ECO:0000259" key="5">
    <source>
        <dbReference type="PROSITE" id="PS50977"/>
    </source>
</evidence>
<keyword evidence="7" id="KW-1185">Reference proteome</keyword>
<sequence>MTAPGGRRRRAPAMNADRRRAMIVQTALPLLTRRGTALTTAEVARAAGIGEATVFRAFADKQALLDACVAEVLRPDALLDRLTRIDREQALTGRLTEAATVIHAHLARLGAVLGALHAAGRSRQTPPPTGAAVGAVRAAVAALFTPDSDRLRLPADRLADLFLGLLSPPGPLGTAPPSTTALVDLFLHGTLTHPDGH</sequence>
<evidence type="ECO:0000256" key="4">
    <source>
        <dbReference type="PROSITE-ProRule" id="PRU00335"/>
    </source>
</evidence>
<organism evidence="6 7">
    <name type="scientific">Micromonospora matsumotoense</name>
    <dbReference type="NCBI Taxonomy" id="121616"/>
    <lineage>
        <taxon>Bacteria</taxon>
        <taxon>Bacillati</taxon>
        <taxon>Actinomycetota</taxon>
        <taxon>Actinomycetes</taxon>
        <taxon>Micromonosporales</taxon>
        <taxon>Micromonosporaceae</taxon>
        <taxon>Micromonospora</taxon>
    </lineage>
</organism>
<keyword evidence="2 4" id="KW-0238">DNA-binding</keyword>
<dbReference type="RefSeq" id="WP_218108140.1">
    <property type="nucleotide sequence ID" value="NZ_FMCU01000002.1"/>
</dbReference>
<evidence type="ECO:0000256" key="3">
    <source>
        <dbReference type="ARBA" id="ARBA00023163"/>
    </source>
</evidence>
<evidence type="ECO:0000256" key="2">
    <source>
        <dbReference type="ARBA" id="ARBA00023125"/>
    </source>
</evidence>
<feature type="domain" description="HTH tetR-type" evidence="5">
    <location>
        <begin position="17"/>
        <end position="76"/>
    </location>
</feature>
<dbReference type="GO" id="GO:0000976">
    <property type="term" value="F:transcription cis-regulatory region binding"/>
    <property type="evidence" value="ECO:0007669"/>
    <property type="project" value="TreeGrafter"/>
</dbReference>
<dbReference type="InterPro" id="IPR009057">
    <property type="entry name" value="Homeodomain-like_sf"/>
</dbReference>
<protein>
    <submittedName>
        <fullName evidence="6">Transcriptional regulator, TetR family</fullName>
    </submittedName>
</protein>
<dbReference type="PRINTS" id="PR00455">
    <property type="entry name" value="HTHTETR"/>
</dbReference>
<dbReference type="PANTHER" id="PTHR30055:SF234">
    <property type="entry name" value="HTH-TYPE TRANSCRIPTIONAL REGULATOR BETI"/>
    <property type="match status" value="1"/>
</dbReference>
<proteinExistence type="predicted"/>
<dbReference type="Gene3D" id="1.10.357.10">
    <property type="entry name" value="Tetracycline Repressor, domain 2"/>
    <property type="match status" value="1"/>
</dbReference>
<name>A0A1C4VPN7_9ACTN</name>
<evidence type="ECO:0000313" key="6">
    <source>
        <dbReference type="EMBL" id="SCE85910.1"/>
    </source>
</evidence>
<evidence type="ECO:0000313" key="7">
    <source>
        <dbReference type="Proteomes" id="UP000198797"/>
    </source>
</evidence>
<dbReference type="Proteomes" id="UP000198797">
    <property type="component" value="Unassembled WGS sequence"/>
</dbReference>
<evidence type="ECO:0000256" key="1">
    <source>
        <dbReference type="ARBA" id="ARBA00023015"/>
    </source>
</evidence>
<dbReference type="GO" id="GO:0003700">
    <property type="term" value="F:DNA-binding transcription factor activity"/>
    <property type="evidence" value="ECO:0007669"/>
    <property type="project" value="TreeGrafter"/>
</dbReference>
<dbReference type="PANTHER" id="PTHR30055">
    <property type="entry name" value="HTH-TYPE TRANSCRIPTIONAL REGULATOR RUTR"/>
    <property type="match status" value="1"/>
</dbReference>
<dbReference type="STRING" id="121616.GA0070216_102517"/>
<dbReference type="PROSITE" id="PS50977">
    <property type="entry name" value="HTH_TETR_2"/>
    <property type="match status" value="1"/>
</dbReference>
<keyword evidence="1" id="KW-0805">Transcription regulation</keyword>
<dbReference type="Pfam" id="PF00440">
    <property type="entry name" value="TetR_N"/>
    <property type="match status" value="1"/>
</dbReference>
<dbReference type="AlphaFoldDB" id="A0A1C4VPN7"/>
<accession>A0A1C4VPN7</accession>
<feature type="DNA-binding region" description="H-T-H motif" evidence="4">
    <location>
        <begin position="39"/>
        <end position="58"/>
    </location>
</feature>
<dbReference type="InterPro" id="IPR050109">
    <property type="entry name" value="HTH-type_TetR-like_transc_reg"/>
</dbReference>